<dbReference type="Gene3D" id="1.10.3480.10">
    <property type="entry name" value="TorD-like"/>
    <property type="match status" value="1"/>
</dbReference>
<dbReference type="PANTHER" id="PTHR43680">
    <property type="entry name" value="NITRATE REDUCTASE MOLYBDENUM COFACTOR ASSEMBLY CHAPERONE"/>
    <property type="match status" value="1"/>
</dbReference>
<keyword evidence="3" id="KW-1185">Reference proteome</keyword>
<evidence type="ECO:0000313" key="3">
    <source>
        <dbReference type="Proteomes" id="UP001180840"/>
    </source>
</evidence>
<comment type="caution">
    <text evidence="2">The sequence shown here is derived from an EMBL/GenBank/DDBJ whole genome shotgun (WGS) entry which is preliminary data.</text>
</comment>
<keyword evidence="1" id="KW-0534">Nitrate assimilation</keyword>
<organism evidence="2 3">
    <name type="scientific">Corynebacterium guangdongense</name>
    <dbReference type="NCBI Taxonomy" id="1783348"/>
    <lineage>
        <taxon>Bacteria</taxon>
        <taxon>Bacillati</taxon>
        <taxon>Actinomycetota</taxon>
        <taxon>Actinomycetes</taxon>
        <taxon>Mycobacteriales</taxon>
        <taxon>Corynebacteriaceae</taxon>
        <taxon>Corynebacterium</taxon>
    </lineage>
</organism>
<evidence type="ECO:0000313" key="2">
    <source>
        <dbReference type="EMBL" id="MDR7329093.1"/>
    </source>
</evidence>
<gene>
    <name evidence="2" type="ORF">J2S39_000769</name>
</gene>
<dbReference type="RefSeq" id="WP_290198064.1">
    <property type="nucleotide sequence ID" value="NZ_CP047654.1"/>
</dbReference>
<dbReference type="EMBL" id="JAVDXZ010000001">
    <property type="protein sequence ID" value="MDR7329093.1"/>
    <property type="molecule type" value="Genomic_DNA"/>
</dbReference>
<dbReference type="InterPro" id="IPR036411">
    <property type="entry name" value="TorD-like_sf"/>
</dbReference>
<name>A0ABU1ZVX7_9CORY</name>
<dbReference type="PANTHER" id="PTHR43680:SF2">
    <property type="entry name" value="NITRATE REDUCTASE MOLYBDENUM COFACTOR ASSEMBLY CHAPERONE NARJ"/>
    <property type="match status" value="1"/>
</dbReference>
<dbReference type="InterPro" id="IPR020945">
    <property type="entry name" value="DMSO/NO3_reduct_chaperone"/>
</dbReference>
<proteinExistence type="predicted"/>
<dbReference type="SUPFAM" id="SSF89155">
    <property type="entry name" value="TorD-like"/>
    <property type="match status" value="1"/>
</dbReference>
<dbReference type="Pfam" id="PF02613">
    <property type="entry name" value="Nitrate_red_del"/>
    <property type="match status" value="1"/>
</dbReference>
<protein>
    <submittedName>
        <fullName evidence="2">Nitrate reductase delta subunit</fullName>
    </submittedName>
</protein>
<dbReference type="NCBIfam" id="TIGR00684">
    <property type="entry name" value="narJ"/>
    <property type="match status" value="1"/>
</dbReference>
<sequence length="237" mass="25761">MALPPTAGRRTPGGRVPHDVTAAVAVTDEQRRLVAMATSLLLDYPDEAEVLGLLDTVDAQLPLLPGAIADQLASFTRHARDLGARGLTEHYVETFDQKRRCSLFLSYYTAGDTRQRGTAILAFRQALEQLGFEELTDELPDHLTVILEAIARSEGRVHEETVELLAAHRDGIEVLRSALQNLGSPYSHVVVAVAMAMPEIDEDTANSYIDLIRSGPPAEMVGINATLPFPSAQPDLL</sequence>
<evidence type="ECO:0000256" key="1">
    <source>
        <dbReference type="ARBA" id="ARBA00023063"/>
    </source>
</evidence>
<accession>A0ABU1ZVX7</accession>
<dbReference type="Proteomes" id="UP001180840">
    <property type="component" value="Unassembled WGS sequence"/>
</dbReference>
<reference evidence="2" key="1">
    <citation type="submission" date="2023-07" db="EMBL/GenBank/DDBJ databases">
        <title>Sequencing the genomes of 1000 actinobacteria strains.</title>
        <authorList>
            <person name="Klenk H.-P."/>
        </authorList>
    </citation>
    <scope>NUCLEOTIDE SEQUENCE</scope>
    <source>
        <strain evidence="2">DSM 107476</strain>
    </source>
</reference>
<dbReference type="InterPro" id="IPR003765">
    <property type="entry name" value="NO3_reductase_chaperone_NarJ"/>
</dbReference>